<accession>A0ABX0W0Y4</accession>
<organism evidence="2 3">
    <name type="scientific">Marivivens donghaensis</name>
    <dbReference type="NCBI Taxonomy" id="1699413"/>
    <lineage>
        <taxon>Bacteria</taxon>
        <taxon>Pseudomonadati</taxon>
        <taxon>Pseudomonadota</taxon>
        <taxon>Alphaproteobacteria</taxon>
        <taxon>Rhodobacterales</taxon>
        <taxon>Paracoccaceae</taxon>
        <taxon>Marivivens group</taxon>
        <taxon>Marivivens</taxon>
    </lineage>
</organism>
<name>A0ABX0W0Y4_9RHOB</name>
<gene>
    <name evidence="2" type="ORF">HCZ30_15605</name>
</gene>
<reference evidence="2 3" key="1">
    <citation type="submission" date="2020-03" db="EMBL/GenBank/DDBJ databases">
        <title>Bacterial isolates of synthetic phycosphere.</title>
        <authorList>
            <person name="Fu H."/>
            <person name="Moran M.A."/>
        </authorList>
    </citation>
    <scope>NUCLEOTIDE SEQUENCE [LARGE SCALE GENOMIC DNA]</scope>
    <source>
        <strain evidence="2 3">HF1</strain>
    </source>
</reference>
<evidence type="ECO:0008006" key="4">
    <source>
        <dbReference type="Google" id="ProtNLM"/>
    </source>
</evidence>
<comment type="caution">
    <text evidence="2">The sequence shown here is derived from an EMBL/GenBank/DDBJ whole genome shotgun (WGS) entry which is preliminary data.</text>
</comment>
<keyword evidence="1" id="KW-0812">Transmembrane</keyword>
<keyword evidence="1" id="KW-0472">Membrane</keyword>
<dbReference type="EMBL" id="JAATOP010000015">
    <property type="protein sequence ID" value="NIY73856.1"/>
    <property type="molecule type" value="Genomic_DNA"/>
</dbReference>
<protein>
    <recommendedName>
        <fullName evidence="4">DUF3311 domain-containing protein</fullName>
    </recommendedName>
</protein>
<proteinExistence type="predicted"/>
<keyword evidence="1" id="KW-1133">Transmembrane helix</keyword>
<dbReference type="RefSeq" id="WP_167639242.1">
    <property type="nucleotide sequence ID" value="NZ_JAATOP010000015.1"/>
</dbReference>
<keyword evidence="3" id="KW-1185">Reference proteome</keyword>
<evidence type="ECO:0000313" key="2">
    <source>
        <dbReference type="EMBL" id="NIY73856.1"/>
    </source>
</evidence>
<feature type="transmembrane region" description="Helical" evidence="1">
    <location>
        <begin position="53"/>
        <end position="76"/>
    </location>
</feature>
<feature type="transmembrane region" description="Helical" evidence="1">
    <location>
        <begin position="23"/>
        <end position="41"/>
    </location>
</feature>
<evidence type="ECO:0000313" key="3">
    <source>
        <dbReference type="Proteomes" id="UP000709466"/>
    </source>
</evidence>
<dbReference type="Proteomes" id="UP000709466">
    <property type="component" value="Unassembled WGS sequence"/>
</dbReference>
<evidence type="ECO:0000256" key="1">
    <source>
        <dbReference type="SAM" id="Phobius"/>
    </source>
</evidence>
<sequence length="89" mass="10166">MAAPKKLTFLERSSYRRRRIRDVMRVMPIAGLLLMFLPLLWPKGEGSGYFTSAALIYLFVLWVALIVIAGVLARYLGIEPDSLPQQDKR</sequence>